<sequence length="266" mass="29955">MTGIYAPESQRGLRMPKLTNGRYRARIAITKSDIRAAQRLRHLAFAPTLAATGDAADIDADRFDDFCTHVLVEEVATDRLVCCFRMLQMASGDEISRSYSAQSYDISALEAYNEPIIEMGRFCIHPQVMDSDVIRVAWAAMARYVDENNIKFMFGCVSFQGLDAAAYSDVFALLQQKYLAPDHYYPLEKARDIRRFCEYAADGGFDRRQALRQMPPLLRTYLAMGAWVSDHAVVDVQMNTLHVFIGLEISAIPPARKQLLRALAPA</sequence>
<dbReference type="AlphaFoldDB" id="A0A3B0SX33"/>
<accession>A0A3B0SX33</accession>
<dbReference type="Pfam" id="PF13444">
    <property type="entry name" value="Acetyltransf_5"/>
    <property type="match status" value="1"/>
</dbReference>
<evidence type="ECO:0000256" key="4">
    <source>
        <dbReference type="ARBA" id="ARBA00023098"/>
    </source>
</evidence>
<dbReference type="InterPro" id="IPR052351">
    <property type="entry name" value="Ornithine_N-alpha-AT"/>
</dbReference>
<dbReference type="Gene3D" id="3.40.630.30">
    <property type="match status" value="1"/>
</dbReference>
<dbReference type="InterPro" id="IPR016181">
    <property type="entry name" value="Acyl_CoA_acyltransferase"/>
</dbReference>
<name>A0A3B0SX33_9ZZZZ</name>
<evidence type="ECO:0000256" key="2">
    <source>
        <dbReference type="ARBA" id="ARBA00022516"/>
    </source>
</evidence>
<evidence type="ECO:0000256" key="3">
    <source>
        <dbReference type="ARBA" id="ARBA00022679"/>
    </source>
</evidence>
<keyword evidence="2" id="KW-0444">Lipid biosynthesis</keyword>
<keyword evidence="3" id="KW-0808">Transferase</keyword>
<dbReference type="SUPFAM" id="SSF55729">
    <property type="entry name" value="Acyl-CoA N-acyltransferases (Nat)"/>
    <property type="match status" value="1"/>
</dbReference>
<keyword evidence="4" id="KW-0443">Lipid metabolism</keyword>
<dbReference type="GO" id="GO:0016746">
    <property type="term" value="F:acyltransferase activity"/>
    <property type="evidence" value="ECO:0007669"/>
    <property type="project" value="UniProtKB-KW"/>
</dbReference>
<evidence type="ECO:0000313" key="6">
    <source>
        <dbReference type="EMBL" id="VAW05637.1"/>
    </source>
</evidence>
<protein>
    <submittedName>
        <fullName evidence="6">Hemolysin</fullName>
    </submittedName>
</protein>
<comment type="pathway">
    <text evidence="1">Lipid metabolism.</text>
</comment>
<reference evidence="6" key="1">
    <citation type="submission" date="2018-06" db="EMBL/GenBank/DDBJ databases">
        <authorList>
            <person name="Zhirakovskaya E."/>
        </authorList>
    </citation>
    <scope>NUCLEOTIDE SEQUENCE</scope>
</reference>
<keyword evidence="5" id="KW-0012">Acyltransferase</keyword>
<dbReference type="EMBL" id="UOEG01000304">
    <property type="protein sequence ID" value="VAW05637.1"/>
    <property type="molecule type" value="Genomic_DNA"/>
</dbReference>
<dbReference type="PANTHER" id="PTHR37323:SF1">
    <property type="entry name" value="L-ORNITHINE N(ALPHA)-ACYLTRANSFERASE"/>
    <property type="match status" value="1"/>
</dbReference>
<organism evidence="6">
    <name type="scientific">hydrothermal vent metagenome</name>
    <dbReference type="NCBI Taxonomy" id="652676"/>
    <lineage>
        <taxon>unclassified sequences</taxon>
        <taxon>metagenomes</taxon>
        <taxon>ecological metagenomes</taxon>
    </lineage>
</organism>
<evidence type="ECO:0000256" key="5">
    <source>
        <dbReference type="ARBA" id="ARBA00023315"/>
    </source>
</evidence>
<dbReference type="GO" id="GO:0006629">
    <property type="term" value="P:lipid metabolic process"/>
    <property type="evidence" value="ECO:0007669"/>
    <property type="project" value="UniProtKB-KW"/>
</dbReference>
<gene>
    <name evidence="6" type="ORF">MNBD_ALPHA07-139</name>
</gene>
<evidence type="ECO:0000256" key="1">
    <source>
        <dbReference type="ARBA" id="ARBA00005189"/>
    </source>
</evidence>
<dbReference type="PANTHER" id="PTHR37323">
    <property type="entry name" value="GCN5-RELATED N-ACETYLTRANSFERASE"/>
    <property type="match status" value="1"/>
</dbReference>
<proteinExistence type="predicted"/>